<dbReference type="AlphaFoldDB" id="A0A5M6ZJR1"/>
<dbReference type="PANTHER" id="PTHR46732:SF8">
    <property type="entry name" value="ATP-DEPENDENT PROTEASE LA (LON) DOMAIN PROTEIN"/>
    <property type="match status" value="1"/>
</dbReference>
<evidence type="ECO:0000313" key="2">
    <source>
        <dbReference type="EMBL" id="KAA5803917.1"/>
    </source>
</evidence>
<evidence type="ECO:0000259" key="1">
    <source>
        <dbReference type="PROSITE" id="PS51787"/>
    </source>
</evidence>
<dbReference type="SUPFAM" id="SSF88697">
    <property type="entry name" value="PUA domain-like"/>
    <property type="match status" value="1"/>
</dbReference>
<name>A0A5M6ZJR1_9PROT</name>
<reference evidence="2 3" key="1">
    <citation type="submission" date="2019-09" db="EMBL/GenBank/DDBJ databases">
        <authorList>
            <person name="Kevbrin V."/>
            <person name="Grouzdev D.S."/>
        </authorList>
    </citation>
    <scope>NUCLEOTIDE SEQUENCE [LARGE SCALE GENOMIC DNA]</scope>
    <source>
        <strain evidence="2 3">G-192</strain>
    </source>
</reference>
<evidence type="ECO:0000313" key="3">
    <source>
        <dbReference type="Proteomes" id="UP000325122"/>
    </source>
</evidence>
<dbReference type="PANTHER" id="PTHR46732">
    <property type="entry name" value="ATP-DEPENDENT PROTEASE LA (LON) DOMAIN PROTEIN"/>
    <property type="match status" value="1"/>
</dbReference>
<dbReference type="InterPro" id="IPR003111">
    <property type="entry name" value="Lon_prtase_N"/>
</dbReference>
<dbReference type="PROSITE" id="PS51787">
    <property type="entry name" value="LON_N"/>
    <property type="match status" value="1"/>
</dbReference>
<organism evidence="2 3">
    <name type="scientific">Alkalicaulis satelles</name>
    <dbReference type="NCBI Taxonomy" id="2609175"/>
    <lineage>
        <taxon>Bacteria</taxon>
        <taxon>Pseudomonadati</taxon>
        <taxon>Pseudomonadota</taxon>
        <taxon>Alphaproteobacteria</taxon>
        <taxon>Maricaulales</taxon>
        <taxon>Maricaulaceae</taxon>
        <taxon>Alkalicaulis</taxon>
    </lineage>
</organism>
<sequence length="211" mass="22510">MSQTNALPREIALFPIRGCILPPGENLPLNVFEPRYLNMVDDAMAGSGHIAMVQPRPGGAPDKPALERIATAGRIVSHTETQDGRYLIVLTGVSRFAIAAELDRKTPYRVARADYAEFEGDLIAPAPAEGHRARLMGLMTGYFSHTGLTADWDALRAAPVNALVDRVAMAAPFSVEDKQALLAAPGGAPRAECLCALMEEALAKTRPAGHA</sequence>
<proteinExistence type="predicted"/>
<dbReference type="RefSeq" id="WP_150023184.1">
    <property type="nucleotide sequence ID" value="NZ_VWOJ01000002.1"/>
</dbReference>
<dbReference type="Proteomes" id="UP000325122">
    <property type="component" value="Unassembled WGS sequence"/>
</dbReference>
<gene>
    <name evidence="2" type="ORF">F1654_08970</name>
</gene>
<accession>A0A5M6ZJR1</accession>
<comment type="caution">
    <text evidence="2">The sequence shown here is derived from an EMBL/GenBank/DDBJ whole genome shotgun (WGS) entry which is preliminary data.</text>
</comment>
<keyword evidence="3" id="KW-1185">Reference proteome</keyword>
<feature type="domain" description="Lon N-terminal" evidence="1">
    <location>
        <begin position="11"/>
        <end position="202"/>
    </location>
</feature>
<dbReference type="EMBL" id="VWOJ01000002">
    <property type="protein sequence ID" value="KAA5803917.1"/>
    <property type="molecule type" value="Genomic_DNA"/>
</dbReference>
<dbReference type="Pfam" id="PF02190">
    <property type="entry name" value="LON_substr_bdg"/>
    <property type="match status" value="1"/>
</dbReference>
<dbReference type="InterPro" id="IPR015947">
    <property type="entry name" value="PUA-like_sf"/>
</dbReference>
<protein>
    <submittedName>
        <fullName evidence="2">Peptidase S16</fullName>
    </submittedName>
</protein>
<dbReference type="InterPro" id="IPR046336">
    <property type="entry name" value="Lon_prtase_N_sf"/>
</dbReference>
<dbReference type="SMART" id="SM00464">
    <property type="entry name" value="LON"/>
    <property type="match status" value="1"/>
</dbReference>
<dbReference type="Gene3D" id="2.30.130.40">
    <property type="entry name" value="LON domain-like"/>
    <property type="match status" value="1"/>
</dbReference>